<sequence>MLKSLTESSLKRFFNEIYHILRETDTNLIEIWCELSKLSRLAKMNNFELKEFLTNFRFISIKKGNYINYIVINKILFIIESINFLRSDIKKVSEIIDYNGFESLIKEILSVHNYNCIKNFRFSDKSNFKTKTSQKRYEIDIIALYLKYILLIDAKQWRRRDSYRSLNKAANLQCRRAIILKNNPEILSELIQKLRGKGLNYKIKLPLLIIPVMVTLEDNGIKINESQIPLVSIYELNSFIRELHNNLEYFRIIKISKLSIQKTLF</sequence>
<name>A0A0F9SM34_9ZZZZ</name>
<dbReference type="AlphaFoldDB" id="A0A0F9SM34"/>
<comment type="caution">
    <text evidence="1">The sequence shown here is derived from an EMBL/GenBank/DDBJ whole genome shotgun (WGS) entry which is preliminary data.</text>
</comment>
<protein>
    <recommendedName>
        <fullName evidence="2">NERD domain-containing protein</fullName>
    </recommendedName>
</protein>
<proteinExistence type="predicted"/>
<evidence type="ECO:0000313" key="1">
    <source>
        <dbReference type="EMBL" id="KKN63392.1"/>
    </source>
</evidence>
<accession>A0A0F9SM34</accession>
<evidence type="ECO:0008006" key="2">
    <source>
        <dbReference type="Google" id="ProtNLM"/>
    </source>
</evidence>
<organism evidence="1">
    <name type="scientific">marine sediment metagenome</name>
    <dbReference type="NCBI Taxonomy" id="412755"/>
    <lineage>
        <taxon>unclassified sequences</taxon>
        <taxon>metagenomes</taxon>
        <taxon>ecological metagenomes</taxon>
    </lineage>
</organism>
<gene>
    <name evidence="1" type="ORF">LCGC14_0502220</name>
</gene>
<dbReference type="InterPro" id="IPR011335">
    <property type="entry name" value="Restrct_endonuc-II-like"/>
</dbReference>
<dbReference type="SUPFAM" id="SSF52980">
    <property type="entry name" value="Restriction endonuclease-like"/>
    <property type="match status" value="1"/>
</dbReference>
<dbReference type="EMBL" id="LAZR01000591">
    <property type="protein sequence ID" value="KKN63392.1"/>
    <property type="molecule type" value="Genomic_DNA"/>
</dbReference>
<reference evidence="1" key="1">
    <citation type="journal article" date="2015" name="Nature">
        <title>Complex archaea that bridge the gap between prokaryotes and eukaryotes.</title>
        <authorList>
            <person name="Spang A."/>
            <person name="Saw J.H."/>
            <person name="Jorgensen S.L."/>
            <person name="Zaremba-Niedzwiedzka K."/>
            <person name="Martijn J."/>
            <person name="Lind A.E."/>
            <person name="van Eijk R."/>
            <person name="Schleper C."/>
            <person name="Guy L."/>
            <person name="Ettema T.J."/>
        </authorList>
    </citation>
    <scope>NUCLEOTIDE SEQUENCE</scope>
</reference>